<keyword evidence="2" id="KW-0472">Membrane</keyword>
<organism evidence="4">
    <name type="scientific">hydrothermal vent metagenome</name>
    <dbReference type="NCBI Taxonomy" id="652676"/>
    <lineage>
        <taxon>unclassified sequences</taxon>
        <taxon>metagenomes</taxon>
        <taxon>ecological metagenomes</taxon>
    </lineage>
</organism>
<dbReference type="InterPro" id="IPR002477">
    <property type="entry name" value="Peptidoglycan-bd-like"/>
</dbReference>
<dbReference type="Gene3D" id="1.10.101.10">
    <property type="entry name" value="PGBD-like superfamily/PGBD"/>
    <property type="match status" value="1"/>
</dbReference>
<evidence type="ECO:0000256" key="1">
    <source>
        <dbReference type="SAM" id="MobiDB-lite"/>
    </source>
</evidence>
<dbReference type="AlphaFoldDB" id="A0A1W1BDG6"/>
<dbReference type="InterPro" id="IPR036366">
    <property type="entry name" value="PGBDSf"/>
</dbReference>
<feature type="transmembrane region" description="Helical" evidence="2">
    <location>
        <begin position="12"/>
        <end position="29"/>
    </location>
</feature>
<proteinExistence type="predicted"/>
<dbReference type="EMBL" id="FPHC01000024">
    <property type="protein sequence ID" value="SFV51621.1"/>
    <property type="molecule type" value="Genomic_DNA"/>
</dbReference>
<keyword evidence="2" id="KW-1133">Transmembrane helix</keyword>
<accession>A0A1W1BDG6</accession>
<feature type="domain" description="Peptidoglycan binding-like" evidence="3">
    <location>
        <begin position="181"/>
        <end position="223"/>
    </location>
</feature>
<feature type="region of interest" description="Disordered" evidence="1">
    <location>
        <begin position="57"/>
        <end position="82"/>
    </location>
</feature>
<gene>
    <name evidence="4" type="ORF">MNB_SV-6-1261</name>
</gene>
<reference evidence="4" key="1">
    <citation type="submission" date="2016-10" db="EMBL/GenBank/DDBJ databases">
        <authorList>
            <person name="de Groot N.N."/>
        </authorList>
    </citation>
    <scope>NUCLEOTIDE SEQUENCE</scope>
</reference>
<protein>
    <recommendedName>
        <fullName evidence="3">Peptidoglycan binding-like domain-containing protein</fullName>
    </recommendedName>
</protein>
<dbReference type="InterPro" id="IPR036365">
    <property type="entry name" value="PGBD-like_sf"/>
</dbReference>
<evidence type="ECO:0000259" key="3">
    <source>
        <dbReference type="Pfam" id="PF01471"/>
    </source>
</evidence>
<sequence>MEHTIRYNKSKFFAIIIVLSILFTTILDAKRYRKVRYRRANALDALNKFLKGDSDDTVYRHKKRRKHRRRPRKKSKKSSIAKEASAATAAVAVASTMVANIYTSDEKKIQNSLANLKLYSGDIDGNVNNFETRSAISAMNRKFGNGDTPFLDKEVKNALIYLSDLYSFNKNLSLKDNSDESKIIKVQTALKILGFYHDDIDGITGPGTRSSISRYRESQDLPAGEELDFEEEYKLITKAKEVNHKNIEKAKEGLSIRPKVSVEEPKKDDTDVVQPIEKKIKKSKFDMELSDSFE</sequence>
<keyword evidence="2" id="KW-0812">Transmembrane</keyword>
<dbReference type="SUPFAM" id="SSF47090">
    <property type="entry name" value="PGBD-like"/>
    <property type="match status" value="1"/>
</dbReference>
<name>A0A1W1BDG6_9ZZZZ</name>
<dbReference type="Pfam" id="PF01471">
    <property type="entry name" value="PG_binding_1"/>
    <property type="match status" value="1"/>
</dbReference>
<evidence type="ECO:0000313" key="4">
    <source>
        <dbReference type="EMBL" id="SFV51621.1"/>
    </source>
</evidence>
<feature type="compositionally biased region" description="Basic residues" evidence="1">
    <location>
        <begin position="60"/>
        <end position="79"/>
    </location>
</feature>
<evidence type="ECO:0000256" key="2">
    <source>
        <dbReference type="SAM" id="Phobius"/>
    </source>
</evidence>